<keyword evidence="1" id="KW-0732">Signal</keyword>
<name>A0ABP2RHI7_9LEPT</name>
<evidence type="ECO:0000256" key="1">
    <source>
        <dbReference type="SAM" id="SignalP"/>
    </source>
</evidence>
<gene>
    <name evidence="2" type="ORF">LEP1GSC178_2646</name>
</gene>
<comment type="caution">
    <text evidence="2">The sequence shown here is derived from an EMBL/GenBank/DDBJ whole genome shotgun (WGS) entry which is preliminary data.</text>
</comment>
<sequence>MNNCRFLLFLQIAVTLLSCISSGGIAGPGRSFPIENQKNTFLILKIEDYAKSALADQSQINKNSRSFFFYIRSKDSDATGWAKGLSYPVNPSHEYFRNKNDGLYKNIVWQFFSSFRREEFLFGCEYQIPMPSGVNEFTFMIFDYDNRKRGYIQKSLDLPENHSVRVKVFVGEDQPSENLRKLKDSQNWPSSYRFLGEQIINLDFQIEKTFQGEEDSSCSQHKE</sequence>
<dbReference type="EMBL" id="AHOM02000004">
    <property type="protein sequence ID" value="EJZ42951.1"/>
    <property type="molecule type" value="Genomic_DNA"/>
</dbReference>
<accession>A0ABP2RHI7</accession>
<evidence type="ECO:0000313" key="3">
    <source>
        <dbReference type="Proteomes" id="UP000018720"/>
    </source>
</evidence>
<organism evidence="2 3">
    <name type="scientific">Leptospira licerasiae str. MMD4847</name>
    <dbReference type="NCBI Taxonomy" id="1049971"/>
    <lineage>
        <taxon>Bacteria</taxon>
        <taxon>Pseudomonadati</taxon>
        <taxon>Spirochaetota</taxon>
        <taxon>Spirochaetia</taxon>
        <taxon>Leptospirales</taxon>
        <taxon>Leptospiraceae</taxon>
        <taxon>Leptospira</taxon>
    </lineage>
</organism>
<protein>
    <submittedName>
        <fullName evidence="2">Lipoprotein</fullName>
    </submittedName>
</protein>
<reference evidence="2 3" key="1">
    <citation type="submission" date="2012-08" db="EMBL/GenBank/DDBJ databases">
        <authorList>
            <person name="Harkins D.M."/>
            <person name="Durkin A.S."/>
            <person name="Selengut J.D."/>
            <person name="Sanka R."/>
            <person name="DePew J."/>
            <person name="Purushe J."/>
            <person name="Matthias M.A."/>
            <person name="Vinetz J.M."/>
            <person name="Sutton G.G."/>
            <person name="Nelson W.C."/>
            <person name="Fouts D.E."/>
        </authorList>
    </citation>
    <scope>NUCLEOTIDE SEQUENCE [LARGE SCALE GENOMIC DNA]</scope>
    <source>
        <strain evidence="2 3">MMD4847</strain>
    </source>
</reference>
<evidence type="ECO:0000313" key="2">
    <source>
        <dbReference type="EMBL" id="EJZ42951.1"/>
    </source>
</evidence>
<keyword evidence="3" id="KW-1185">Reference proteome</keyword>
<dbReference type="Proteomes" id="UP000018720">
    <property type="component" value="Unassembled WGS sequence"/>
</dbReference>
<dbReference type="RefSeq" id="WP_008590504.1">
    <property type="nucleotide sequence ID" value="NZ_AHOM02000004.1"/>
</dbReference>
<feature type="chain" id="PRO_5046217585" evidence="1">
    <location>
        <begin position="27"/>
        <end position="223"/>
    </location>
</feature>
<proteinExistence type="predicted"/>
<keyword evidence="2" id="KW-0449">Lipoprotein</keyword>
<feature type="signal peptide" evidence="1">
    <location>
        <begin position="1"/>
        <end position="26"/>
    </location>
</feature>
<dbReference type="PROSITE" id="PS51257">
    <property type="entry name" value="PROKAR_LIPOPROTEIN"/>
    <property type="match status" value="1"/>
</dbReference>